<reference evidence="1" key="1">
    <citation type="submission" date="2023-04" db="EMBL/GenBank/DDBJ databases">
        <title>A chromosome-level genome assembly of the parasitoid wasp Eretmocerus hayati.</title>
        <authorList>
            <person name="Zhong Y."/>
            <person name="Liu S."/>
            <person name="Liu Y."/>
        </authorList>
    </citation>
    <scope>NUCLEOTIDE SEQUENCE</scope>
    <source>
        <strain evidence="1">ZJU_SS_LIU_2023</strain>
    </source>
</reference>
<proteinExistence type="predicted"/>
<dbReference type="EMBL" id="CM056743">
    <property type="protein sequence ID" value="KAJ8669076.1"/>
    <property type="molecule type" value="Genomic_DNA"/>
</dbReference>
<protein>
    <submittedName>
        <fullName evidence="1">Uncharacterized protein</fullName>
    </submittedName>
</protein>
<evidence type="ECO:0000313" key="1">
    <source>
        <dbReference type="EMBL" id="KAJ8669076.1"/>
    </source>
</evidence>
<keyword evidence="2" id="KW-1185">Reference proteome</keyword>
<sequence length="221" mass="24550">MKRHILPSILQSGDLSSYSDDSTSDENTSDAMNKSKSSIKSKTKSGRVMHSSCNIASLTFPTQKPRNQKKSLHILIRSLKDSSISKRNKSRDNSSVLPSKSDSRKMIAIESTATPTSHNRSVVKCKKLVKTSRSPTIGKIKKISKSARWKSSDSNLTSGNQNACAKKIIKNLKSEKVKSRAISQSRMKLGGVNDDNLEKKTFKMNILRDQKRKATAIKIKK</sequence>
<accession>A0ACC2NDV2</accession>
<dbReference type="Proteomes" id="UP001239111">
    <property type="component" value="Chromosome 3"/>
</dbReference>
<name>A0ACC2NDV2_9HYME</name>
<organism evidence="1 2">
    <name type="scientific">Eretmocerus hayati</name>
    <dbReference type="NCBI Taxonomy" id="131215"/>
    <lineage>
        <taxon>Eukaryota</taxon>
        <taxon>Metazoa</taxon>
        <taxon>Ecdysozoa</taxon>
        <taxon>Arthropoda</taxon>
        <taxon>Hexapoda</taxon>
        <taxon>Insecta</taxon>
        <taxon>Pterygota</taxon>
        <taxon>Neoptera</taxon>
        <taxon>Endopterygota</taxon>
        <taxon>Hymenoptera</taxon>
        <taxon>Apocrita</taxon>
        <taxon>Proctotrupomorpha</taxon>
        <taxon>Chalcidoidea</taxon>
        <taxon>Aphelinidae</taxon>
        <taxon>Aphelininae</taxon>
        <taxon>Eretmocerus</taxon>
    </lineage>
</organism>
<evidence type="ECO:0000313" key="2">
    <source>
        <dbReference type="Proteomes" id="UP001239111"/>
    </source>
</evidence>
<comment type="caution">
    <text evidence="1">The sequence shown here is derived from an EMBL/GenBank/DDBJ whole genome shotgun (WGS) entry which is preliminary data.</text>
</comment>
<gene>
    <name evidence="1" type="ORF">QAD02_000335</name>
</gene>